<dbReference type="AlphaFoldDB" id="A0A059ATY8"/>
<proteinExistence type="predicted"/>
<dbReference type="Gramene" id="KCW57323">
    <property type="protein sequence ID" value="KCW57323"/>
    <property type="gene ID" value="EUGRSUZ_H00121"/>
</dbReference>
<dbReference type="EMBL" id="KK198760">
    <property type="protein sequence ID" value="KCW57323.1"/>
    <property type="molecule type" value="Genomic_DNA"/>
</dbReference>
<dbReference type="InParanoid" id="A0A059ATY8"/>
<protein>
    <submittedName>
        <fullName evidence="1">Uncharacterized protein</fullName>
    </submittedName>
</protein>
<gene>
    <name evidence="1" type="ORF">EUGRSUZ_H00121</name>
</gene>
<organism evidence="1">
    <name type="scientific">Eucalyptus grandis</name>
    <name type="common">Flooded gum</name>
    <dbReference type="NCBI Taxonomy" id="71139"/>
    <lineage>
        <taxon>Eukaryota</taxon>
        <taxon>Viridiplantae</taxon>
        <taxon>Streptophyta</taxon>
        <taxon>Embryophyta</taxon>
        <taxon>Tracheophyta</taxon>
        <taxon>Spermatophyta</taxon>
        <taxon>Magnoliopsida</taxon>
        <taxon>eudicotyledons</taxon>
        <taxon>Gunneridae</taxon>
        <taxon>Pentapetalae</taxon>
        <taxon>rosids</taxon>
        <taxon>malvids</taxon>
        <taxon>Myrtales</taxon>
        <taxon>Myrtaceae</taxon>
        <taxon>Myrtoideae</taxon>
        <taxon>Eucalypteae</taxon>
        <taxon>Eucalyptus</taxon>
    </lineage>
</organism>
<name>A0A059ATY8_EUCGR</name>
<evidence type="ECO:0000313" key="1">
    <source>
        <dbReference type="EMBL" id="KCW57323.1"/>
    </source>
</evidence>
<accession>A0A059ATY8</accession>
<sequence length="92" mass="10246">MSLLARVNALESQSGKMGDGLMQLTVYTWSMRTKQQLNLCGPGIVMGRVEFAEATKFEALLLMLEGGEPKWRYYARSILGTGSSRMKEKLSP</sequence>
<reference evidence="1" key="1">
    <citation type="submission" date="2013-07" db="EMBL/GenBank/DDBJ databases">
        <title>The genome of Eucalyptus grandis.</title>
        <authorList>
            <person name="Schmutz J."/>
            <person name="Hayes R."/>
            <person name="Myburg A."/>
            <person name="Tuskan G."/>
            <person name="Grattapaglia D."/>
            <person name="Rokhsar D.S."/>
        </authorList>
    </citation>
    <scope>NUCLEOTIDE SEQUENCE</scope>
    <source>
        <tissue evidence="1">Leaf extractions</tissue>
    </source>
</reference>